<name>A0A9X3CJ72_9VIBR</name>
<dbReference type="InterPro" id="IPR027385">
    <property type="entry name" value="Beta-barrel_OMP"/>
</dbReference>
<evidence type="ECO:0000259" key="3">
    <source>
        <dbReference type="Pfam" id="PF13505"/>
    </source>
</evidence>
<dbReference type="RefSeq" id="WP_265688887.1">
    <property type="nucleotide sequence ID" value="NZ_JAKRRX010000144.1"/>
</dbReference>
<dbReference type="Proteomes" id="UP001155586">
    <property type="component" value="Unassembled WGS sequence"/>
</dbReference>
<proteinExistence type="predicted"/>
<dbReference type="Pfam" id="PF13505">
    <property type="entry name" value="OMP_b-brl"/>
    <property type="match status" value="1"/>
</dbReference>
<dbReference type="EMBL" id="JAKRRX010000144">
    <property type="protein sequence ID" value="MCW8335810.1"/>
    <property type="molecule type" value="Genomic_DNA"/>
</dbReference>
<feature type="domain" description="Outer membrane protein beta-barrel" evidence="3">
    <location>
        <begin position="22"/>
        <end position="188"/>
    </location>
</feature>
<dbReference type="SUPFAM" id="SSF56925">
    <property type="entry name" value="OMPA-like"/>
    <property type="match status" value="1"/>
</dbReference>
<reference evidence="4" key="1">
    <citation type="submission" date="2022-02" db="EMBL/GenBank/DDBJ databases">
        <title>Vibrio sp. nov., a new bacterium isolated from Bohai sea, China.</title>
        <authorList>
            <person name="Yuan Y."/>
        </authorList>
    </citation>
    <scope>NUCLEOTIDE SEQUENCE</scope>
    <source>
        <strain evidence="4">DBSS07</strain>
    </source>
</reference>
<evidence type="ECO:0000313" key="4">
    <source>
        <dbReference type="EMBL" id="MCW8335810.1"/>
    </source>
</evidence>
<sequence length="219" mass="24597">MEWSLVGRKRRMCSCLISAAGILLSTTSAAMDQTAVNAGKYDYVYVDLSSGSYDKSLGGNNNVTAMGIGASSLYDDQWLLVLDYSARFFHPDNITEETYTLRAGAGYRYEINEQWDISTRAKVGSLWNKVTQDNPEVKLFSDSKFVYSIDASVNYFVTKQLELAAIGELSRSNLVDEDKLQLRADYHFEDNFAIGVLYTHRDFGADTTNEGGLSLRYRF</sequence>
<comment type="caution">
    <text evidence="4">The sequence shown here is derived from an EMBL/GenBank/DDBJ whole genome shotgun (WGS) entry which is preliminary data.</text>
</comment>
<dbReference type="AlphaFoldDB" id="A0A9X3CJ72"/>
<keyword evidence="1 2" id="KW-0732">Signal</keyword>
<feature type="signal peptide" evidence="2">
    <location>
        <begin position="1"/>
        <end position="30"/>
    </location>
</feature>
<gene>
    <name evidence="4" type="ORF">MD483_18525</name>
</gene>
<feature type="chain" id="PRO_5040903730" evidence="2">
    <location>
        <begin position="31"/>
        <end position="219"/>
    </location>
</feature>
<evidence type="ECO:0000313" key="5">
    <source>
        <dbReference type="Proteomes" id="UP001155586"/>
    </source>
</evidence>
<organism evidence="4 5">
    <name type="scientific">Vibrio paucivorans</name>
    <dbReference type="NCBI Taxonomy" id="2829489"/>
    <lineage>
        <taxon>Bacteria</taxon>
        <taxon>Pseudomonadati</taxon>
        <taxon>Pseudomonadota</taxon>
        <taxon>Gammaproteobacteria</taxon>
        <taxon>Vibrionales</taxon>
        <taxon>Vibrionaceae</taxon>
        <taxon>Vibrio</taxon>
    </lineage>
</organism>
<dbReference type="Gene3D" id="2.40.160.20">
    <property type="match status" value="1"/>
</dbReference>
<evidence type="ECO:0000256" key="1">
    <source>
        <dbReference type="ARBA" id="ARBA00022729"/>
    </source>
</evidence>
<keyword evidence="5" id="KW-1185">Reference proteome</keyword>
<dbReference type="InterPro" id="IPR011250">
    <property type="entry name" value="OMP/PagP_B-barrel"/>
</dbReference>
<evidence type="ECO:0000256" key="2">
    <source>
        <dbReference type="SAM" id="SignalP"/>
    </source>
</evidence>
<accession>A0A9X3CJ72</accession>
<protein>
    <submittedName>
        <fullName evidence="4">Porin family protein</fullName>
    </submittedName>
</protein>